<dbReference type="RefSeq" id="WP_013334415.1">
    <property type="nucleotide sequence ID" value="NC_014533.1"/>
</dbReference>
<reference evidence="2" key="1">
    <citation type="journal article" date="2011" name="MBio">
        <title>Novel metabolic attributes of the genus Cyanothece, comprising a group of unicellular nitrogen-fixing Cyanobacteria.</title>
        <authorList>
            <person name="Bandyopadhyay A."/>
            <person name="Elvitigala T."/>
            <person name="Welsh E."/>
            <person name="Stockel J."/>
            <person name="Liberton M."/>
            <person name="Min H."/>
            <person name="Sherman L.A."/>
            <person name="Pakrasi H.B."/>
        </authorList>
    </citation>
    <scope>NUCLEOTIDE SEQUENCE [LARGE SCALE GENOMIC DNA]</scope>
    <source>
        <strain evidence="2">PCC 7822</strain>
        <plasmid evidence="2">Cy782201</plasmid>
    </source>
</reference>
<evidence type="ECO:0000313" key="2">
    <source>
        <dbReference type="Proteomes" id="UP000008206"/>
    </source>
</evidence>
<dbReference type="OrthoDB" id="505288at2"/>
<keyword evidence="1" id="KW-0614">Plasmid</keyword>
<evidence type="ECO:0000313" key="1">
    <source>
        <dbReference type="EMBL" id="ADN17665.1"/>
    </source>
</evidence>
<keyword evidence="2" id="KW-1185">Reference proteome</keyword>
<proteinExistence type="predicted"/>
<geneLocation type="plasmid" evidence="1 2">
    <name>Cy782201</name>
</geneLocation>
<dbReference type="EMBL" id="CP002199">
    <property type="protein sequence ID" value="ADN17665.1"/>
    <property type="molecule type" value="Genomic_DNA"/>
</dbReference>
<dbReference type="KEGG" id="cyj:Cyan7822_5809"/>
<protein>
    <submittedName>
        <fullName evidence="1">Uncharacterized protein</fullName>
    </submittedName>
</protein>
<organism evidence="1 2">
    <name type="scientific">Gloeothece verrucosa (strain PCC 7822)</name>
    <name type="common">Cyanothece sp. (strain PCC 7822)</name>
    <dbReference type="NCBI Taxonomy" id="497965"/>
    <lineage>
        <taxon>Bacteria</taxon>
        <taxon>Bacillati</taxon>
        <taxon>Cyanobacteriota</taxon>
        <taxon>Cyanophyceae</taxon>
        <taxon>Oscillatoriophycideae</taxon>
        <taxon>Chroococcales</taxon>
        <taxon>Aphanothecaceae</taxon>
        <taxon>Gloeothece</taxon>
        <taxon>Gloeothece verrucosa</taxon>
    </lineage>
</organism>
<dbReference type="HOGENOM" id="CLU_065985_0_0_3"/>
<dbReference type="Proteomes" id="UP000008206">
    <property type="component" value="Plasmid Cy782201"/>
</dbReference>
<accession>E0UL35</accession>
<dbReference type="AlphaFoldDB" id="E0UL35"/>
<sequence length="291" mass="33197">MKDIPGLPISRQGINSIASPYSEQYVHTLSVEELELKEVLELQIQEGLRLSMQGFYLIGSALRQLKALKLHRNSHLRFDEYAKERFKISKRYQHYLINAVEVIDVFSNDKQYIALINGQIPEREFHCRQLLKLGNQPDIWKKAWYKSVMLASGETPTAKIVGEVVKQLQNITIEQNPFEVGDICLIAPGDNPALRGLQGCWAIIAAKNEFYCDIKTSLGLIRQISSSYLLHSAYTEEQQAQIQKIWTLVDKIPSNIKKEEIVIALLRVLGKRFLLSDIEADLLTTLLNSKC</sequence>
<name>E0UL35_GLOV7</name>
<gene>
    <name evidence="1" type="ordered locus">Cyan7822_5809</name>
</gene>